<reference evidence="1 2" key="1">
    <citation type="journal article" date="2023" name="Science">
        <title>Complex scaffold remodeling in plant triterpene biosynthesis.</title>
        <authorList>
            <person name="De La Pena R."/>
            <person name="Hodgson H."/>
            <person name="Liu J.C."/>
            <person name="Stephenson M.J."/>
            <person name="Martin A.C."/>
            <person name="Owen C."/>
            <person name="Harkess A."/>
            <person name="Leebens-Mack J."/>
            <person name="Jimenez L.E."/>
            <person name="Osbourn A."/>
            <person name="Sattely E.S."/>
        </authorList>
    </citation>
    <scope>NUCLEOTIDE SEQUENCE [LARGE SCALE GENOMIC DNA]</scope>
    <source>
        <strain evidence="2">cv. JPN11</strain>
        <tissue evidence="1">Leaf</tissue>
    </source>
</reference>
<sequence>MNKAKPVSPFRLSSLLRLQKDPKLALQLFRNPNPNLNNEVPQTKPFRYNHLHYDLIITKLGRAKMFDEMQQVLYQLKHDTRVTPEETIFCNVINFYGRVRLLEQARQMFDEMPSFNVHRTVKSFNTLLNVLLKCGEFDKMWEVFESMEKCVSPDACSYNILIHRCVVSGRLGHAWRVFGEMIKRGLKPTVVTFGTLIYALCLDSRLEEALKLKEDMMRVFKVRPNAHVFASLIKALCGVGELSLALKFKEQMMRNKIDLDSAIYNTLISAFFKVGRKDEVSGILEEMGENGCKPDTVTYNAMISGFCKEKDFEAAFRILDEMGDKCVKANVISYNVILGGLCNEGKCSEAKDLFEDMPRRGCAPDVVSYRILFDGLCSGMQFTEAALILDEMIFKGYVPLCAHIHIFVDRLCEVGNVEVLWTVLNTLVKGNAINFDTWRIVISKVCKEENLSNVSELVEILIRP</sequence>
<evidence type="ECO:0000313" key="2">
    <source>
        <dbReference type="Proteomes" id="UP001164539"/>
    </source>
</evidence>
<comment type="caution">
    <text evidence="1">The sequence shown here is derived from an EMBL/GenBank/DDBJ whole genome shotgun (WGS) entry which is preliminary data.</text>
</comment>
<organism evidence="1 2">
    <name type="scientific">Melia azedarach</name>
    <name type="common">Chinaberry tree</name>
    <dbReference type="NCBI Taxonomy" id="155640"/>
    <lineage>
        <taxon>Eukaryota</taxon>
        <taxon>Viridiplantae</taxon>
        <taxon>Streptophyta</taxon>
        <taxon>Embryophyta</taxon>
        <taxon>Tracheophyta</taxon>
        <taxon>Spermatophyta</taxon>
        <taxon>Magnoliopsida</taxon>
        <taxon>eudicotyledons</taxon>
        <taxon>Gunneridae</taxon>
        <taxon>Pentapetalae</taxon>
        <taxon>rosids</taxon>
        <taxon>malvids</taxon>
        <taxon>Sapindales</taxon>
        <taxon>Meliaceae</taxon>
        <taxon>Melia</taxon>
    </lineage>
</organism>
<dbReference type="EMBL" id="CM051395">
    <property type="protein sequence ID" value="KAJ4726473.1"/>
    <property type="molecule type" value="Genomic_DNA"/>
</dbReference>
<protein>
    <submittedName>
        <fullName evidence="1">Pentatricopeptide repeat</fullName>
    </submittedName>
</protein>
<proteinExistence type="predicted"/>
<gene>
    <name evidence="1" type="ORF">OWV82_005173</name>
</gene>
<dbReference type="Proteomes" id="UP001164539">
    <property type="component" value="Chromosome 2"/>
</dbReference>
<accession>A0ACC1YTW4</accession>
<evidence type="ECO:0000313" key="1">
    <source>
        <dbReference type="EMBL" id="KAJ4726473.1"/>
    </source>
</evidence>
<name>A0ACC1YTW4_MELAZ</name>
<keyword evidence="2" id="KW-1185">Reference proteome</keyword>